<evidence type="ECO:0000256" key="6">
    <source>
        <dbReference type="SAM" id="Phobius"/>
    </source>
</evidence>
<evidence type="ECO:0000313" key="9">
    <source>
        <dbReference type="Proteomes" id="UP000028700"/>
    </source>
</evidence>
<keyword evidence="2" id="KW-1003">Cell membrane</keyword>
<evidence type="ECO:0000256" key="3">
    <source>
        <dbReference type="ARBA" id="ARBA00022692"/>
    </source>
</evidence>
<reference evidence="8" key="1">
    <citation type="journal article" date="2014" name="Genome Announc.">
        <title>Draft Genome Sequence of Lactobacillus oryzae Strain SG293T.</title>
        <authorList>
            <person name="Tanizawa Y."/>
            <person name="Fujisawa T."/>
            <person name="Mochizuki T."/>
            <person name="Kaminuma E."/>
            <person name="Nakamura Y."/>
            <person name="Tohno M."/>
        </authorList>
    </citation>
    <scope>NUCLEOTIDE SEQUENCE [LARGE SCALE GENOMIC DNA]</scope>
    <source>
        <strain evidence="8">SG293</strain>
    </source>
</reference>
<organism evidence="8 9">
    <name type="scientific">Secundilactobacillus oryzae JCM 18671</name>
    <dbReference type="NCBI Taxonomy" id="1291743"/>
    <lineage>
        <taxon>Bacteria</taxon>
        <taxon>Bacillati</taxon>
        <taxon>Bacillota</taxon>
        <taxon>Bacilli</taxon>
        <taxon>Lactobacillales</taxon>
        <taxon>Lactobacillaceae</taxon>
        <taxon>Secundilactobacillus</taxon>
    </lineage>
</organism>
<dbReference type="Pfam" id="PF02588">
    <property type="entry name" value="YitT_membrane"/>
    <property type="match status" value="1"/>
</dbReference>
<keyword evidence="4 6" id="KW-1133">Transmembrane helix</keyword>
<feature type="transmembrane region" description="Helical" evidence="6">
    <location>
        <begin position="151"/>
        <end position="173"/>
    </location>
</feature>
<dbReference type="OrthoDB" id="1758221at2"/>
<feature type="transmembrane region" description="Helical" evidence="6">
    <location>
        <begin position="53"/>
        <end position="73"/>
    </location>
</feature>
<dbReference type="InterPro" id="IPR003740">
    <property type="entry name" value="YitT"/>
</dbReference>
<dbReference type="PIRSF" id="PIRSF006483">
    <property type="entry name" value="Membrane_protein_YitT"/>
    <property type="match status" value="1"/>
</dbReference>
<dbReference type="Proteomes" id="UP000028700">
    <property type="component" value="Unassembled WGS sequence"/>
</dbReference>
<dbReference type="InterPro" id="IPR019264">
    <property type="entry name" value="DUF2179"/>
</dbReference>
<protein>
    <recommendedName>
        <fullName evidence="7">DUF2179 domain-containing protein</fullName>
    </recommendedName>
</protein>
<dbReference type="PANTHER" id="PTHR33545">
    <property type="entry name" value="UPF0750 MEMBRANE PROTEIN YITT-RELATED"/>
    <property type="match status" value="1"/>
</dbReference>
<dbReference type="InterPro" id="IPR015867">
    <property type="entry name" value="N-reg_PII/ATP_PRibTrfase_C"/>
</dbReference>
<proteinExistence type="predicted"/>
<dbReference type="EMBL" id="BBJM01000006">
    <property type="protein sequence ID" value="GAK47412.1"/>
    <property type="molecule type" value="Genomic_DNA"/>
</dbReference>
<keyword evidence="9" id="KW-1185">Reference proteome</keyword>
<dbReference type="CDD" id="cd16380">
    <property type="entry name" value="YitT_C"/>
    <property type="match status" value="1"/>
</dbReference>
<accession>A0A081BH94</accession>
<feature type="domain" description="DUF2179" evidence="7">
    <location>
        <begin position="225"/>
        <end position="279"/>
    </location>
</feature>
<keyword evidence="3 6" id="KW-0812">Transmembrane</keyword>
<dbReference type="PANTHER" id="PTHR33545:SF10">
    <property type="entry name" value="UPF0750 MEMBRANE PROTEIN YPJC"/>
    <property type="match status" value="1"/>
</dbReference>
<evidence type="ECO:0000256" key="1">
    <source>
        <dbReference type="ARBA" id="ARBA00004651"/>
    </source>
</evidence>
<dbReference type="Pfam" id="PF10035">
    <property type="entry name" value="DUF2179"/>
    <property type="match status" value="1"/>
</dbReference>
<evidence type="ECO:0000313" key="8">
    <source>
        <dbReference type="EMBL" id="GAK47412.1"/>
    </source>
</evidence>
<evidence type="ECO:0000256" key="2">
    <source>
        <dbReference type="ARBA" id="ARBA00022475"/>
    </source>
</evidence>
<feature type="transmembrane region" description="Helical" evidence="6">
    <location>
        <begin position="179"/>
        <end position="199"/>
    </location>
</feature>
<feature type="transmembrane region" description="Helical" evidence="6">
    <location>
        <begin position="80"/>
        <end position="99"/>
    </location>
</feature>
<feature type="transmembrane region" description="Helical" evidence="6">
    <location>
        <begin position="111"/>
        <end position="130"/>
    </location>
</feature>
<evidence type="ECO:0000256" key="5">
    <source>
        <dbReference type="ARBA" id="ARBA00023136"/>
    </source>
</evidence>
<evidence type="ECO:0000259" key="7">
    <source>
        <dbReference type="Pfam" id="PF10035"/>
    </source>
</evidence>
<dbReference type="RefSeq" id="WP_034526690.1">
    <property type="nucleotide sequence ID" value="NZ_BBAZ01000001.1"/>
</dbReference>
<comment type="subcellular location">
    <subcellularLocation>
        <location evidence="1">Cell membrane</location>
        <topology evidence="1">Multi-pass membrane protein</topology>
    </subcellularLocation>
</comment>
<dbReference type="AlphaFoldDB" id="A0A081BH94"/>
<comment type="caution">
    <text evidence="8">The sequence shown here is derived from an EMBL/GenBank/DDBJ whole genome shotgun (WGS) entry which is preliminary data.</text>
</comment>
<sequence>MNPEKSEKVRLIDLIMISIGCAAYAFGLVKFNIANQLADGGISGVTLILRSLFQFDPAYTTLIINIPLILIGYRFLGRQSLIYTLFGTAMLAFFLWIWQRTAISINIHHDLLLASLGAGLLGGAGSGLVYRYGGTTGGTDIIARIFERFRGVPMGQTLLWLDVVVLLASLVYIDIQHMAYTLLMAYIFSRIVNVILSGANSAKGVLIISTESKPITDAIMRQLQRGVSIISGKGGYSYEDRPILYVVVSPSELHRLELLIDEYDKQAFVSVLDVSQATGEGFSFKKPERRLLRRKSHSE</sequence>
<gene>
    <name evidence="8" type="ORF">LOSG293_060160</name>
</gene>
<evidence type="ECO:0000256" key="4">
    <source>
        <dbReference type="ARBA" id="ARBA00022989"/>
    </source>
</evidence>
<feature type="transmembrane region" description="Helical" evidence="6">
    <location>
        <begin position="12"/>
        <end position="33"/>
    </location>
</feature>
<keyword evidence="5 6" id="KW-0472">Membrane</keyword>
<dbReference type="InterPro" id="IPR051461">
    <property type="entry name" value="UPF0750_membrane"/>
</dbReference>
<dbReference type="Gene3D" id="3.30.70.120">
    <property type="match status" value="1"/>
</dbReference>
<dbReference type="GO" id="GO:0005886">
    <property type="term" value="C:plasma membrane"/>
    <property type="evidence" value="ECO:0007669"/>
    <property type="project" value="UniProtKB-SubCell"/>
</dbReference>
<name>A0A081BH94_9LACO</name>
<dbReference type="STRING" id="1291743.LOSG293_060160"/>
<dbReference type="eggNOG" id="COG1284">
    <property type="taxonomic scope" value="Bacteria"/>
</dbReference>